<evidence type="ECO:0000313" key="3">
    <source>
        <dbReference type="EMBL" id="ORE10653.1"/>
    </source>
</evidence>
<dbReference type="GO" id="GO:0016287">
    <property type="term" value="F:glycerone-phosphate O-acyltransferase activity"/>
    <property type="evidence" value="ECO:0007669"/>
    <property type="project" value="TreeGrafter"/>
</dbReference>
<keyword evidence="3" id="KW-0808">Transferase</keyword>
<name>A0A1X0RF09_RHIZD</name>
<keyword evidence="1" id="KW-1133">Transmembrane helix</keyword>
<protein>
    <submittedName>
        <fullName evidence="3">Acyltransferase</fullName>
    </submittedName>
</protein>
<dbReference type="Proteomes" id="UP000242414">
    <property type="component" value="Unassembled WGS sequence"/>
</dbReference>
<dbReference type="InterPro" id="IPR052744">
    <property type="entry name" value="GPAT/DAPAT"/>
</dbReference>
<dbReference type="PANTHER" id="PTHR31605:SF0">
    <property type="entry name" value="GLYCEROL-3-PHOSPHATE O-ACYLTRANSFERASE 1"/>
    <property type="match status" value="1"/>
</dbReference>
<dbReference type="Pfam" id="PF01553">
    <property type="entry name" value="Acyltransferase"/>
    <property type="match status" value="1"/>
</dbReference>
<evidence type="ECO:0000256" key="1">
    <source>
        <dbReference type="SAM" id="Phobius"/>
    </source>
</evidence>
<dbReference type="EMBL" id="KV921863">
    <property type="protein sequence ID" value="ORE10653.1"/>
    <property type="molecule type" value="Genomic_DNA"/>
</dbReference>
<dbReference type="InterPro" id="IPR002123">
    <property type="entry name" value="Plipid/glycerol_acylTrfase"/>
</dbReference>
<feature type="domain" description="Phospholipid/glycerol acyltransferase" evidence="2">
    <location>
        <begin position="45"/>
        <end position="174"/>
    </location>
</feature>
<dbReference type="PANTHER" id="PTHR31605">
    <property type="entry name" value="GLYCEROL-3-PHOSPHATE O-ACYLTRANSFERASE 1"/>
    <property type="match status" value="1"/>
</dbReference>
<reference evidence="3" key="1">
    <citation type="journal article" date="2016" name="Proc. Natl. Acad. Sci. U.S.A.">
        <title>Lipid metabolic changes in an early divergent fungus govern the establishment of a mutualistic symbiosis with endobacteria.</title>
        <authorList>
            <person name="Lastovetsky O.A."/>
            <person name="Gaspar M.L."/>
            <person name="Mondo S.J."/>
            <person name="LaButti K.M."/>
            <person name="Sandor L."/>
            <person name="Grigoriev I.V."/>
            <person name="Henry S.A."/>
            <person name="Pawlowska T.E."/>
        </authorList>
    </citation>
    <scope>NUCLEOTIDE SEQUENCE [LARGE SCALE GENOMIC DNA]</scope>
    <source>
        <strain evidence="3">ATCC 52814</strain>
    </source>
</reference>
<dbReference type="SMART" id="SM00563">
    <property type="entry name" value="PlsC"/>
    <property type="match status" value="1"/>
</dbReference>
<feature type="transmembrane region" description="Helical" evidence="1">
    <location>
        <begin position="369"/>
        <end position="387"/>
    </location>
</feature>
<dbReference type="AlphaFoldDB" id="A0A1X0RF09"/>
<dbReference type="GO" id="GO:0004366">
    <property type="term" value="F:glycerol-3-phosphate O-acyltransferase activity"/>
    <property type="evidence" value="ECO:0007669"/>
    <property type="project" value="TreeGrafter"/>
</dbReference>
<dbReference type="OrthoDB" id="1044435at2759"/>
<evidence type="ECO:0000259" key="2">
    <source>
        <dbReference type="SMART" id="SM00563"/>
    </source>
</evidence>
<dbReference type="GO" id="GO:0008654">
    <property type="term" value="P:phospholipid biosynthetic process"/>
    <property type="evidence" value="ECO:0007669"/>
    <property type="project" value="TreeGrafter"/>
</dbReference>
<sequence>MSSLERQGEGKTYITLQYLSRLALWVYFRNIKVICKTPVAAEGPLLVAANHSNMVLDPIVLIATFPHSRPCHFWALARFFRIPIVGKILEAAGVLPVDTKTHSNAKLFEHTLQSLDKGAVVALFPEGTSYTAPNHLPFKDGISWACFEYLQQLASKQEKERDSISIIPVGITYSTKNKWRSEVVVEYGEPIIQTIDNIEQFNQDPKTTVKKLTDRIAKGVEQSTINSPDWDTTHAAKQAKLILFGDARGVRLEDYVQVTQSFINLLHPDRLKQDGCLYKEERIELKERLLLFNKKMEQIGINAMDIRMYSKREITISIASVRLLTKWITLFIQIPLFLPGMIINSPFYLLGKIVDQYEPYTESVSQDKLIFSAIFAFPVYAVLVYIFDRISGYGKMTCLLYILLLLPLFAWYHMALIDKNYDMLKQAIASWRIFISVVYPKDESLLEDCSRLQHWCRDHMKQLLLKLSEHESEASYLLEYGKPLFEQ</sequence>
<gene>
    <name evidence="3" type="ORF">BCV72DRAFT_312007</name>
</gene>
<organism evidence="3">
    <name type="scientific">Rhizopus microsporus var. microsporus</name>
    <dbReference type="NCBI Taxonomy" id="86635"/>
    <lineage>
        <taxon>Eukaryota</taxon>
        <taxon>Fungi</taxon>
        <taxon>Fungi incertae sedis</taxon>
        <taxon>Mucoromycota</taxon>
        <taxon>Mucoromycotina</taxon>
        <taxon>Mucoromycetes</taxon>
        <taxon>Mucorales</taxon>
        <taxon>Mucorineae</taxon>
        <taxon>Rhizopodaceae</taxon>
        <taxon>Rhizopus</taxon>
    </lineage>
</organism>
<feature type="transmembrane region" description="Helical" evidence="1">
    <location>
        <begin position="327"/>
        <end position="349"/>
    </location>
</feature>
<feature type="transmembrane region" description="Helical" evidence="1">
    <location>
        <begin position="399"/>
        <end position="417"/>
    </location>
</feature>
<keyword evidence="1" id="KW-0812">Transmembrane</keyword>
<keyword evidence="1" id="KW-0472">Membrane</keyword>
<accession>A0A1X0RF09</accession>
<keyword evidence="3" id="KW-0012">Acyltransferase</keyword>
<proteinExistence type="predicted"/>
<dbReference type="SUPFAM" id="SSF69593">
    <property type="entry name" value="Glycerol-3-phosphate (1)-acyltransferase"/>
    <property type="match status" value="1"/>
</dbReference>
<dbReference type="VEuPathDB" id="FungiDB:BCV72DRAFT_312007"/>